<protein>
    <submittedName>
        <fullName evidence="2">Uncharacterized protein</fullName>
    </submittedName>
</protein>
<reference evidence="2 3" key="1">
    <citation type="submission" date="2024-07" db="EMBL/GenBank/DDBJ databases">
        <title>Section-level genome sequencing and comparative genomics of Aspergillus sections Usti and Cavernicolus.</title>
        <authorList>
            <consortium name="Lawrence Berkeley National Laboratory"/>
            <person name="Nybo J.L."/>
            <person name="Vesth T.C."/>
            <person name="Theobald S."/>
            <person name="Frisvad J.C."/>
            <person name="Larsen T.O."/>
            <person name="Kjaerboelling I."/>
            <person name="Rothschild-Mancinelli K."/>
            <person name="Lyhne E.K."/>
            <person name="Kogle M.E."/>
            <person name="Barry K."/>
            <person name="Clum A."/>
            <person name="Na H."/>
            <person name="Ledsgaard L."/>
            <person name="Lin J."/>
            <person name="Lipzen A."/>
            <person name="Kuo A."/>
            <person name="Riley R."/>
            <person name="Mondo S."/>
            <person name="LaButti K."/>
            <person name="Haridas S."/>
            <person name="Pangalinan J."/>
            <person name="Salamov A.A."/>
            <person name="Simmons B.A."/>
            <person name="Magnuson J.K."/>
            <person name="Chen J."/>
            <person name="Drula E."/>
            <person name="Henrissat B."/>
            <person name="Wiebenga A."/>
            <person name="Lubbers R.J."/>
            <person name="Gomes A.C."/>
            <person name="Makela M.R."/>
            <person name="Stajich J."/>
            <person name="Grigoriev I.V."/>
            <person name="Mortensen U.H."/>
            <person name="De vries R.P."/>
            <person name="Baker S.E."/>
            <person name="Andersen M.R."/>
        </authorList>
    </citation>
    <scope>NUCLEOTIDE SEQUENCE [LARGE SCALE GENOMIC DNA]</scope>
    <source>
        <strain evidence="2 3">CBS 600.67</strain>
    </source>
</reference>
<gene>
    <name evidence="2" type="ORF">BDW59DRAFT_152448</name>
</gene>
<sequence length="405" mass="45188">MNAIDPSLARCYDNLSLKTSAFDFILDLQAFLGRNRIDFIGPFRMQVQPTSNNNWTLLVEGESSISDWHVDQGGLDLVWPGLPSPPDDLLAHEMESAGARMTMEYNYSANPIPPGPEETHPSAPPLTDRTPINASESSAAAAGRRRHKRKLNLTSSDNEGELIVKYLSQNMLCEDVYGLLESELPRWTSQGIWPKTLQTLGPDPDPSSTSPPSPYFKLERAYRAVCQITSRMSDDIVRDRVGLIQLHREYSETHQGRRYTPASNNRIASTVGRGDASRVIDCILENIHEGWTTLGQRRRTELRAKFHERKKYGKRWFQLASALGPGILLICSTKLANAVRGTTVTAKMLDAVIERLKLLFPDSVKAIGIVSPLASSLMENKGFRDFQAASILNQLRSVLSPDTRK</sequence>
<comment type="caution">
    <text evidence="2">The sequence shown here is derived from an EMBL/GenBank/DDBJ whole genome shotgun (WGS) entry which is preliminary data.</text>
</comment>
<evidence type="ECO:0000313" key="3">
    <source>
        <dbReference type="Proteomes" id="UP001610335"/>
    </source>
</evidence>
<proteinExistence type="predicted"/>
<accession>A0ABR4HRJ3</accession>
<keyword evidence="3" id="KW-1185">Reference proteome</keyword>
<dbReference type="Proteomes" id="UP001610335">
    <property type="component" value="Unassembled WGS sequence"/>
</dbReference>
<organism evidence="2 3">
    <name type="scientific">Aspergillus cavernicola</name>
    <dbReference type="NCBI Taxonomy" id="176166"/>
    <lineage>
        <taxon>Eukaryota</taxon>
        <taxon>Fungi</taxon>
        <taxon>Dikarya</taxon>
        <taxon>Ascomycota</taxon>
        <taxon>Pezizomycotina</taxon>
        <taxon>Eurotiomycetes</taxon>
        <taxon>Eurotiomycetidae</taxon>
        <taxon>Eurotiales</taxon>
        <taxon>Aspergillaceae</taxon>
        <taxon>Aspergillus</taxon>
        <taxon>Aspergillus subgen. Nidulantes</taxon>
    </lineage>
</organism>
<evidence type="ECO:0000313" key="2">
    <source>
        <dbReference type="EMBL" id="KAL2817754.1"/>
    </source>
</evidence>
<dbReference type="EMBL" id="JBFXLS010000089">
    <property type="protein sequence ID" value="KAL2817754.1"/>
    <property type="molecule type" value="Genomic_DNA"/>
</dbReference>
<name>A0ABR4HRJ3_9EURO</name>
<feature type="region of interest" description="Disordered" evidence="1">
    <location>
        <begin position="111"/>
        <end position="153"/>
    </location>
</feature>
<evidence type="ECO:0000256" key="1">
    <source>
        <dbReference type="SAM" id="MobiDB-lite"/>
    </source>
</evidence>